<gene>
    <name evidence="1" type="ORF">WN944_012246</name>
</gene>
<evidence type="ECO:0000313" key="1">
    <source>
        <dbReference type="EMBL" id="KAK9223799.1"/>
    </source>
</evidence>
<protein>
    <submittedName>
        <fullName evidence="1">Uncharacterized protein</fullName>
    </submittedName>
</protein>
<dbReference type="EMBL" id="JBCGBO010000002">
    <property type="protein sequence ID" value="KAK9223799.1"/>
    <property type="molecule type" value="Genomic_DNA"/>
</dbReference>
<evidence type="ECO:0000313" key="2">
    <source>
        <dbReference type="Proteomes" id="UP001428341"/>
    </source>
</evidence>
<name>A0AAP0R219_9ROSI</name>
<dbReference type="AlphaFoldDB" id="A0AAP0R219"/>
<organism evidence="1 2">
    <name type="scientific">Citrus x changshan-huyou</name>
    <dbReference type="NCBI Taxonomy" id="2935761"/>
    <lineage>
        <taxon>Eukaryota</taxon>
        <taxon>Viridiplantae</taxon>
        <taxon>Streptophyta</taxon>
        <taxon>Embryophyta</taxon>
        <taxon>Tracheophyta</taxon>
        <taxon>Spermatophyta</taxon>
        <taxon>Magnoliopsida</taxon>
        <taxon>eudicotyledons</taxon>
        <taxon>Gunneridae</taxon>
        <taxon>Pentapetalae</taxon>
        <taxon>rosids</taxon>
        <taxon>malvids</taxon>
        <taxon>Sapindales</taxon>
        <taxon>Rutaceae</taxon>
        <taxon>Aurantioideae</taxon>
        <taxon>Citrus</taxon>
    </lineage>
</organism>
<sequence>MHASLIANSAIRKNKEVSLKWLSGRNKQPTGAFVQFVHNPWANRCCGCNLKRKKKKLFIIINILCIGRISKYENASGDDS</sequence>
<reference evidence="1 2" key="1">
    <citation type="submission" date="2024-05" db="EMBL/GenBank/DDBJ databases">
        <title>Haplotype-resolved chromosome-level genome assembly of Huyou (Citrus changshanensis).</title>
        <authorList>
            <person name="Miao C."/>
            <person name="Chen W."/>
            <person name="Wu Y."/>
            <person name="Wang L."/>
            <person name="Zhao S."/>
            <person name="Grierson D."/>
            <person name="Xu C."/>
            <person name="Chen K."/>
        </authorList>
    </citation>
    <scope>NUCLEOTIDE SEQUENCE [LARGE SCALE GENOMIC DNA]</scope>
    <source>
        <strain evidence="1">01-14</strain>
        <tissue evidence="1">Leaf</tissue>
    </source>
</reference>
<accession>A0AAP0R219</accession>
<proteinExistence type="predicted"/>
<comment type="caution">
    <text evidence="1">The sequence shown here is derived from an EMBL/GenBank/DDBJ whole genome shotgun (WGS) entry which is preliminary data.</text>
</comment>
<dbReference type="Proteomes" id="UP001428341">
    <property type="component" value="Unassembled WGS sequence"/>
</dbReference>
<keyword evidence="2" id="KW-1185">Reference proteome</keyword>